<proteinExistence type="predicted"/>
<evidence type="ECO:0000313" key="3">
    <source>
        <dbReference type="Proteomes" id="UP000267630"/>
    </source>
</evidence>
<sequence>MNYRYSVLFSLLASSMFISPASADIDPDNVAKATAIIKDMAVTICGDMDYTGYTKSSALSAEATVKVNSLLKQVADIGGSVKGDISNKGYYGVLQEQLGTTIKDNQECRKHVWDDLKVMFVKPVTLPEPESKPTPPPQPNLQIHDVECSPVMIGADHNTVTGTCSK</sequence>
<reference evidence="2 3" key="1">
    <citation type="submission" date="2018-12" db="EMBL/GenBank/DDBJ databases">
        <authorList>
            <consortium name="Pathogen Informatics"/>
        </authorList>
    </citation>
    <scope>NUCLEOTIDE SEQUENCE [LARGE SCALE GENOMIC DNA]</scope>
    <source>
        <strain evidence="2 3">NCTC9997</strain>
    </source>
</reference>
<dbReference type="Proteomes" id="UP000267630">
    <property type="component" value="Chromosome 3"/>
</dbReference>
<feature type="chain" id="PRO_5030620544" evidence="1">
    <location>
        <begin position="24"/>
        <end position="166"/>
    </location>
</feature>
<keyword evidence="1" id="KW-0732">Signal</keyword>
<protein>
    <submittedName>
        <fullName evidence="2">Uncharacterized protein</fullName>
    </submittedName>
</protein>
<keyword evidence="3" id="KW-1185">Reference proteome</keyword>
<evidence type="ECO:0000256" key="1">
    <source>
        <dbReference type="SAM" id="SignalP"/>
    </source>
</evidence>
<name>A0A7Z9CT97_RAOTE</name>
<organism evidence="2 3">
    <name type="scientific">Raoultella terrigena</name>
    <name type="common">Klebsiella terrigena</name>
    <dbReference type="NCBI Taxonomy" id="577"/>
    <lineage>
        <taxon>Bacteria</taxon>
        <taxon>Pseudomonadati</taxon>
        <taxon>Pseudomonadota</taxon>
        <taxon>Gammaproteobacteria</taxon>
        <taxon>Enterobacterales</taxon>
        <taxon>Enterobacteriaceae</taxon>
        <taxon>Klebsiella/Raoultella group</taxon>
        <taxon>Raoultella</taxon>
    </lineage>
</organism>
<gene>
    <name evidence="2" type="ORF">NCTC9997_03556</name>
</gene>
<feature type="signal peptide" evidence="1">
    <location>
        <begin position="1"/>
        <end position="23"/>
    </location>
</feature>
<dbReference type="AlphaFoldDB" id="A0A7Z9CT97"/>
<evidence type="ECO:0000313" key="2">
    <source>
        <dbReference type="EMBL" id="VED51059.1"/>
    </source>
</evidence>
<accession>A0A7Z9CT97</accession>
<dbReference type="EMBL" id="LR134253">
    <property type="protein sequence ID" value="VED51059.1"/>
    <property type="molecule type" value="Genomic_DNA"/>
</dbReference>